<evidence type="ECO:0000256" key="1">
    <source>
        <dbReference type="ARBA" id="ARBA00007825"/>
    </source>
</evidence>
<dbReference type="GO" id="GO:0008199">
    <property type="term" value="F:ferric iron binding"/>
    <property type="evidence" value="ECO:0007669"/>
    <property type="project" value="InterPro"/>
</dbReference>
<proteinExistence type="inferred from homology"/>
<evidence type="ECO:0000256" key="3">
    <source>
        <dbReference type="ARBA" id="ARBA00023002"/>
    </source>
</evidence>
<dbReference type="CDD" id="cd00421">
    <property type="entry name" value="intradiol_dioxygenase"/>
    <property type="match status" value="1"/>
</dbReference>
<keyword evidence="6" id="KW-1185">Reference proteome</keyword>
<dbReference type="PANTHER" id="PTHR33711:SF11">
    <property type="entry name" value="DIOXYGENASE"/>
    <property type="match status" value="1"/>
</dbReference>
<dbReference type="GO" id="GO:0016702">
    <property type="term" value="F:oxidoreductase activity, acting on single donors with incorporation of molecular oxygen, incorporation of two atoms of oxygen"/>
    <property type="evidence" value="ECO:0007669"/>
    <property type="project" value="InterPro"/>
</dbReference>
<feature type="non-terminal residue" evidence="5">
    <location>
        <position position="1"/>
    </location>
</feature>
<dbReference type="Gene3D" id="2.60.130.10">
    <property type="entry name" value="Aromatic compound dioxygenase"/>
    <property type="match status" value="1"/>
</dbReference>
<accession>W4M1Y7</accession>
<dbReference type="InterPro" id="IPR015889">
    <property type="entry name" value="Intradiol_dOase_core"/>
</dbReference>
<protein>
    <recommendedName>
        <fullName evidence="4">Intradiol ring-cleavage dioxygenases domain-containing protein</fullName>
    </recommendedName>
</protein>
<evidence type="ECO:0000256" key="2">
    <source>
        <dbReference type="ARBA" id="ARBA00022964"/>
    </source>
</evidence>
<comment type="caution">
    <text evidence="5">The sequence shown here is derived from an EMBL/GenBank/DDBJ whole genome shotgun (WGS) entry which is preliminary data.</text>
</comment>
<dbReference type="AlphaFoldDB" id="W4M1Y7"/>
<comment type="similarity">
    <text evidence="1">Belongs to the intradiol ring-cleavage dioxygenase family.</text>
</comment>
<dbReference type="Proteomes" id="UP000019140">
    <property type="component" value="Unassembled WGS sequence"/>
</dbReference>
<feature type="domain" description="Intradiol ring-cleavage dioxygenases" evidence="4">
    <location>
        <begin position="12"/>
        <end position="137"/>
    </location>
</feature>
<evidence type="ECO:0000313" key="6">
    <source>
        <dbReference type="Proteomes" id="UP000019140"/>
    </source>
</evidence>
<reference evidence="5 6" key="1">
    <citation type="journal article" date="2014" name="Nature">
        <title>An environmental bacterial taxon with a large and distinct metabolic repertoire.</title>
        <authorList>
            <person name="Wilson M.C."/>
            <person name="Mori T."/>
            <person name="Ruckert C."/>
            <person name="Uria A.R."/>
            <person name="Helf M.J."/>
            <person name="Takada K."/>
            <person name="Gernert C."/>
            <person name="Steffens U.A."/>
            <person name="Heycke N."/>
            <person name="Schmitt S."/>
            <person name="Rinke C."/>
            <person name="Helfrich E.J."/>
            <person name="Brachmann A.O."/>
            <person name="Gurgui C."/>
            <person name="Wakimoto T."/>
            <person name="Kracht M."/>
            <person name="Crusemann M."/>
            <person name="Hentschel U."/>
            <person name="Abe I."/>
            <person name="Matsunaga S."/>
            <person name="Kalinowski J."/>
            <person name="Takeyama H."/>
            <person name="Piel J."/>
        </authorList>
    </citation>
    <scope>NUCLEOTIDE SEQUENCE [LARGE SCALE GENOMIC DNA]</scope>
    <source>
        <strain evidence="6">TSY2</strain>
    </source>
</reference>
<keyword evidence="2" id="KW-0223">Dioxygenase</keyword>
<dbReference type="PATRIC" id="fig|1429439.4.peg.5099"/>
<evidence type="ECO:0000313" key="5">
    <source>
        <dbReference type="EMBL" id="ETX04215.1"/>
    </source>
</evidence>
<dbReference type="InterPro" id="IPR050770">
    <property type="entry name" value="Intradiol_RC_Dioxygenase"/>
</dbReference>
<dbReference type="PANTHER" id="PTHR33711">
    <property type="entry name" value="DIOXYGENASE, PUTATIVE (AFU_ORTHOLOGUE AFUA_2G02910)-RELATED"/>
    <property type="match status" value="1"/>
</dbReference>
<keyword evidence="3" id="KW-0560">Oxidoreductase</keyword>
<dbReference type="InterPro" id="IPR000627">
    <property type="entry name" value="Intradiol_dOase_C"/>
</dbReference>
<gene>
    <name evidence="5" type="ORF">ETSY2_30035</name>
</gene>
<dbReference type="SUPFAM" id="SSF49482">
    <property type="entry name" value="Aromatic compound dioxygenase"/>
    <property type="match status" value="1"/>
</dbReference>
<dbReference type="EMBL" id="AZHX01001271">
    <property type="protein sequence ID" value="ETX04215.1"/>
    <property type="molecule type" value="Genomic_DNA"/>
</dbReference>
<name>W4M1Y7_9BACT</name>
<organism evidence="5 6">
    <name type="scientific">Candidatus Entotheonella gemina</name>
    <dbReference type="NCBI Taxonomy" id="1429439"/>
    <lineage>
        <taxon>Bacteria</taxon>
        <taxon>Pseudomonadati</taxon>
        <taxon>Nitrospinota/Tectimicrobiota group</taxon>
        <taxon>Candidatus Tectimicrobiota</taxon>
        <taxon>Candidatus Entotheonellia</taxon>
        <taxon>Candidatus Entotheonellales</taxon>
        <taxon>Candidatus Entotheonellaceae</taxon>
        <taxon>Candidatus Entotheonella</taxon>
    </lineage>
</organism>
<sequence>PKRSSLLEAGTKGIPIVVTGLVLNTRCEPLAGVLLDFWQTDAEGVYDNQGYTMRGHQFADAKGQYRLETVMPGLYPGRTRHIHVKVQAPHGRVLTTQLYFPNEVQNKRDSIYDERLEVAMPPSSSAAQPVARFDFVLKV</sequence>
<dbReference type="Pfam" id="PF00775">
    <property type="entry name" value="Dioxygenase_C"/>
    <property type="match status" value="1"/>
</dbReference>
<evidence type="ECO:0000259" key="4">
    <source>
        <dbReference type="Pfam" id="PF00775"/>
    </source>
</evidence>
<dbReference type="HOGENOM" id="CLU_027719_5_1_7"/>